<accession>A0ABP3JHP9</accession>
<dbReference type="RefSeq" id="WP_346093895.1">
    <property type="nucleotide sequence ID" value="NZ_BAAABY010000009.1"/>
</dbReference>
<sequence length="74" mass="7803">MTEAGPADLNSVGEPMVNTISSGIFFHAVMQGRDITVHLPPQVMPALSGLPPRFSYIHRPRPARRGTAPGPGAA</sequence>
<reference evidence="3" key="1">
    <citation type="journal article" date="2019" name="Int. J. Syst. Evol. Microbiol.">
        <title>The Global Catalogue of Microorganisms (GCM) 10K type strain sequencing project: providing services to taxonomists for standard genome sequencing and annotation.</title>
        <authorList>
            <consortium name="The Broad Institute Genomics Platform"/>
            <consortium name="The Broad Institute Genome Sequencing Center for Infectious Disease"/>
            <person name="Wu L."/>
            <person name="Ma J."/>
        </authorList>
    </citation>
    <scope>NUCLEOTIDE SEQUENCE [LARGE SCALE GENOMIC DNA]</scope>
    <source>
        <strain evidence="3">JCM 4805</strain>
    </source>
</reference>
<feature type="region of interest" description="Disordered" evidence="1">
    <location>
        <begin position="55"/>
        <end position="74"/>
    </location>
</feature>
<keyword evidence="3" id="KW-1185">Reference proteome</keyword>
<name>A0ABP3JHP9_9ACTN</name>
<comment type="caution">
    <text evidence="2">The sequence shown here is derived from an EMBL/GenBank/DDBJ whole genome shotgun (WGS) entry which is preliminary data.</text>
</comment>
<proteinExistence type="predicted"/>
<protein>
    <submittedName>
        <fullName evidence="2">Uncharacterized protein</fullName>
    </submittedName>
</protein>
<gene>
    <name evidence="2" type="ORF">GCM10010361_14600</name>
</gene>
<dbReference type="EMBL" id="BAAABY010000009">
    <property type="protein sequence ID" value="GAA0451602.1"/>
    <property type="molecule type" value="Genomic_DNA"/>
</dbReference>
<dbReference type="Proteomes" id="UP001500909">
    <property type="component" value="Unassembled WGS sequence"/>
</dbReference>
<evidence type="ECO:0000313" key="2">
    <source>
        <dbReference type="EMBL" id="GAA0451602.1"/>
    </source>
</evidence>
<feature type="compositionally biased region" description="Low complexity" evidence="1">
    <location>
        <begin position="65"/>
        <end position="74"/>
    </location>
</feature>
<evidence type="ECO:0000256" key="1">
    <source>
        <dbReference type="SAM" id="MobiDB-lite"/>
    </source>
</evidence>
<organism evidence="2 3">
    <name type="scientific">Streptomyces olivaceiscleroticus</name>
    <dbReference type="NCBI Taxonomy" id="68245"/>
    <lineage>
        <taxon>Bacteria</taxon>
        <taxon>Bacillati</taxon>
        <taxon>Actinomycetota</taxon>
        <taxon>Actinomycetes</taxon>
        <taxon>Kitasatosporales</taxon>
        <taxon>Streptomycetaceae</taxon>
        <taxon>Streptomyces</taxon>
    </lineage>
</organism>
<evidence type="ECO:0000313" key="3">
    <source>
        <dbReference type="Proteomes" id="UP001500909"/>
    </source>
</evidence>